<reference evidence="9 10" key="1">
    <citation type="submission" date="2024-04" db="EMBL/GenBank/DDBJ databases">
        <authorList>
            <person name="Waldvogel A.-M."/>
            <person name="Schoenle A."/>
        </authorList>
    </citation>
    <scope>NUCLEOTIDE SEQUENCE [LARGE SCALE GENOMIC DNA]</scope>
</reference>
<evidence type="ECO:0000256" key="6">
    <source>
        <dbReference type="PROSITE-ProRule" id="PRU10141"/>
    </source>
</evidence>
<dbReference type="Pfam" id="PF00069">
    <property type="entry name" value="Pkinase"/>
    <property type="match status" value="1"/>
</dbReference>
<dbReference type="SUPFAM" id="SSF56112">
    <property type="entry name" value="Protein kinase-like (PK-like)"/>
    <property type="match status" value="2"/>
</dbReference>
<feature type="compositionally biased region" description="Basic and acidic residues" evidence="7">
    <location>
        <begin position="878"/>
        <end position="890"/>
    </location>
</feature>
<protein>
    <recommendedName>
        <fullName evidence="8">Protein kinase domain-containing protein</fullName>
    </recommendedName>
</protein>
<feature type="compositionally biased region" description="Polar residues" evidence="7">
    <location>
        <begin position="815"/>
        <end position="829"/>
    </location>
</feature>
<name>A0AAV2LP98_KNICA</name>
<feature type="compositionally biased region" description="Basic and acidic residues" evidence="7">
    <location>
        <begin position="1043"/>
        <end position="1057"/>
    </location>
</feature>
<feature type="compositionally biased region" description="Low complexity" evidence="7">
    <location>
        <begin position="601"/>
        <end position="614"/>
    </location>
</feature>
<keyword evidence="1" id="KW-0723">Serine/threonine-protein kinase</keyword>
<dbReference type="PROSITE" id="PS50011">
    <property type="entry name" value="PROTEIN_KINASE_DOM"/>
    <property type="match status" value="1"/>
</dbReference>
<dbReference type="GO" id="GO:0005524">
    <property type="term" value="F:ATP binding"/>
    <property type="evidence" value="ECO:0007669"/>
    <property type="project" value="UniProtKB-UniRule"/>
</dbReference>
<feature type="compositionally biased region" description="Basic and acidic residues" evidence="7">
    <location>
        <begin position="555"/>
        <end position="564"/>
    </location>
</feature>
<feature type="compositionally biased region" description="Basic residues" evidence="7">
    <location>
        <begin position="864"/>
        <end position="877"/>
    </location>
</feature>
<feature type="compositionally biased region" description="Basic residues" evidence="7">
    <location>
        <begin position="1151"/>
        <end position="1172"/>
    </location>
</feature>
<dbReference type="EMBL" id="OZ035825">
    <property type="protein sequence ID" value="CAL1602374.1"/>
    <property type="molecule type" value="Genomic_DNA"/>
</dbReference>
<dbReference type="InterPro" id="IPR011009">
    <property type="entry name" value="Kinase-like_dom_sf"/>
</dbReference>
<organism evidence="9 10">
    <name type="scientific">Knipowitschia caucasica</name>
    <name type="common">Caucasian dwarf goby</name>
    <name type="synonym">Pomatoschistus caucasicus</name>
    <dbReference type="NCBI Taxonomy" id="637954"/>
    <lineage>
        <taxon>Eukaryota</taxon>
        <taxon>Metazoa</taxon>
        <taxon>Chordata</taxon>
        <taxon>Craniata</taxon>
        <taxon>Vertebrata</taxon>
        <taxon>Euteleostomi</taxon>
        <taxon>Actinopterygii</taxon>
        <taxon>Neopterygii</taxon>
        <taxon>Teleostei</taxon>
        <taxon>Neoteleostei</taxon>
        <taxon>Acanthomorphata</taxon>
        <taxon>Gobiaria</taxon>
        <taxon>Gobiiformes</taxon>
        <taxon>Gobioidei</taxon>
        <taxon>Gobiidae</taxon>
        <taxon>Gobiinae</taxon>
        <taxon>Knipowitschia</taxon>
    </lineage>
</organism>
<dbReference type="Gene3D" id="1.10.510.10">
    <property type="entry name" value="Transferase(Phosphotransferase) domain 1"/>
    <property type="match status" value="2"/>
</dbReference>
<feature type="compositionally biased region" description="Basic and acidic residues" evidence="7">
    <location>
        <begin position="715"/>
        <end position="727"/>
    </location>
</feature>
<keyword evidence="4" id="KW-0418">Kinase</keyword>
<evidence type="ECO:0000313" key="9">
    <source>
        <dbReference type="EMBL" id="CAL1602374.1"/>
    </source>
</evidence>
<evidence type="ECO:0000256" key="5">
    <source>
        <dbReference type="ARBA" id="ARBA00022840"/>
    </source>
</evidence>
<dbReference type="InterPro" id="IPR008271">
    <property type="entry name" value="Ser/Thr_kinase_AS"/>
</dbReference>
<feature type="compositionally biased region" description="Basic residues" evidence="7">
    <location>
        <begin position="1058"/>
        <end position="1067"/>
    </location>
</feature>
<dbReference type="SMART" id="SM00220">
    <property type="entry name" value="S_TKc"/>
    <property type="match status" value="1"/>
</dbReference>
<feature type="compositionally biased region" description="Basic residues" evidence="7">
    <location>
        <begin position="960"/>
        <end position="973"/>
    </location>
</feature>
<feature type="domain" description="Protein kinase" evidence="8">
    <location>
        <begin position="19"/>
        <end position="332"/>
    </location>
</feature>
<keyword evidence="2" id="KW-0808">Transferase</keyword>
<feature type="region of interest" description="Disordered" evidence="7">
    <location>
        <begin position="527"/>
        <end position="626"/>
    </location>
</feature>
<sequence length="1327" mass="148489">MNPLDLERGQILEGPNDSYVVEQIIGEGEFGVVYGCATQRWTASKYVALKLVKDPKNNRAAMAESAIMQVLKENQADQHHIVRCFSTFVVNKVMILEYELLDISLSQFLECNGRMTLMDIRPVIIQMATVMKFLKGLGLIHGDVKPENVVFENHAKGLKVKMIDFGSAHWSAAVTKGDFLGTLNYMAPEVVLGAHFNEAIDIWSLGCTVIEMLTGRRLFPVVNDIQLMSHIEQAMGSIPSSVLKKGVRTNTFYHEFVEKGKKVWTLKTKDSNHTKRPIKHLQDLSRIGHHYHSPSNDRKVDWEHFVDLTQRMFCLDPQTRITPEEVLEHPFISMSHLSTFSTNYVTVSAGLMHHVSSLPCYKAMLQPGEQQSTSAVTAPRVEPSTSRATVTAPQVVKQQVKPPPFGSSQVKAPQVETPWIEATPRLKSILVRRQKLSASSSRSMDPGVWSSAVKKKKQKAIRFADESTTTYQERKLDIQIQTRNLTLNEKRTGCGTSGHCTGGNCTPPNNTAVDAKTENKTTKMRGCGTSGHCTGGNCTPPNNTAADKKRKRKRESSETTEVQRKVKLRKLMNEKTFFPGVEQDSDNTSDESILTPERQDSSPISDLDSPSPSSLHERSQRSSSINPEAEARWEWLMNRFQSVPGERQDSCSWKTSSEEETSPIPEKQESSPVPTLVPIPDLGSLPGSSSLPLCDPEKLQRIMRRGKKGGMRRKTPADRPVDQESSNKSRVRRVQTKAKASLTPERQDSSPISDLDSPSPSSLHERSQRWEWLMNRFQSVPGERQDSCSWKTSSEEETRRKKLVKKTPHVPCVKQDSNSNTSGCEQETSPIPEKQESSPAPIPDLDCLPGSSSLPLCDPEKLQRIMRRGKKGGMRRKTPADRPMDQESSNKSRVRRVQTKAKASYWFIQDYRELGLEQQADVSLKSLFEQVRPTGEAVDSACGYFLQESLLVAHDDASHKSKLGRKKLVKKTPHVPCVKQDSNSNTSGCEQETSPIPEKQESSPAPIPDLDCLPGSSSLPLCDPEKLQRMMRRGKKGGMRRKTPADRPVDQESSNKSREKKLVKKTPHVPCVKQDSNSNTSGCEQETSPIPEKQESSPAPIPDLDCLPGSSSLPLCDPEKLQRMMRRGKKGGMRRKTPADRPVDQESSNKSRVRRVQTKAKARRKKLVKKTPHVPCVKQDSNSNTSGCEQETSPIPEKQESSPAPIPDLDCLPGSSSLPLCDPEKLQRRKNLEKKTHLIDLVSFSPISEKQGSSPILTLVSIPVPSPTSVREAETCRQRETILSSRKVPIRRNTTPECRNILRRCLVKDPKSRISLRDLKNHLWLRD</sequence>
<dbReference type="InterPro" id="IPR017441">
    <property type="entry name" value="Protein_kinase_ATP_BS"/>
</dbReference>
<feature type="compositionally biased region" description="Low complexity" evidence="7">
    <location>
        <begin position="680"/>
        <end position="694"/>
    </location>
</feature>
<feature type="compositionally biased region" description="Basic residues" evidence="7">
    <location>
        <begin position="701"/>
        <end position="714"/>
    </location>
</feature>
<evidence type="ECO:0000256" key="2">
    <source>
        <dbReference type="ARBA" id="ARBA00022679"/>
    </source>
</evidence>
<evidence type="ECO:0000256" key="4">
    <source>
        <dbReference type="ARBA" id="ARBA00022777"/>
    </source>
</evidence>
<feature type="region of interest" description="Disordered" evidence="7">
    <location>
        <begin position="959"/>
        <end position="1213"/>
    </location>
</feature>
<dbReference type="Proteomes" id="UP001497482">
    <property type="component" value="Chromosome 3"/>
</dbReference>
<proteinExistence type="predicted"/>
<keyword evidence="5 6" id="KW-0067">ATP-binding</keyword>
<dbReference type="PROSITE" id="PS00107">
    <property type="entry name" value="PROTEIN_KINASE_ATP"/>
    <property type="match status" value="1"/>
</dbReference>
<feature type="compositionally biased region" description="Low complexity" evidence="7">
    <location>
        <begin position="749"/>
        <end position="762"/>
    </location>
</feature>
<feature type="binding site" evidence="6">
    <location>
        <position position="50"/>
    </location>
    <ligand>
        <name>ATP</name>
        <dbReference type="ChEBI" id="CHEBI:30616"/>
    </ligand>
</feature>
<feature type="compositionally biased region" description="Basic and acidic residues" evidence="7">
    <location>
        <begin position="1137"/>
        <end position="1149"/>
    </location>
</feature>
<gene>
    <name evidence="9" type="ORF">KC01_LOCUS30155</name>
</gene>
<evidence type="ECO:0000313" key="10">
    <source>
        <dbReference type="Proteomes" id="UP001497482"/>
    </source>
</evidence>
<dbReference type="InterPro" id="IPR000719">
    <property type="entry name" value="Prot_kinase_dom"/>
</dbReference>
<feature type="compositionally biased region" description="Basic residues" evidence="7">
    <location>
        <begin position="1029"/>
        <end position="1042"/>
    </location>
</feature>
<evidence type="ECO:0000256" key="3">
    <source>
        <dbReference type="ARBA" id="ARBA00022741"/>
    </source>
</evidence>
<dbReference type="PROSITE" id="PS00108">
    <property type="entry name" value="PROTEIN_KINASE_ST"/>
    <property type="match status" value="1"/>
</dbReference>
<accession>A0AAV2LP98</accession>
<feature type="compositionally biased region" description="Polar residues" evidence="7">
    <location>
        <begin position="1074"/>
        <end position="1088"/>
    </location>
</feature>
<dbReference type="Gene3D" id="3.30.200.20">
    <property type="entry name" value="Phosphorylase Kinase, domain 1"/>
    <property type="match status" value="1"/>
</dbReference>
<evidence type="ECO:0000259" key="8">
    <source>
        <dbReference type="PROSITE" id="PS50011"/>
    </source>
</evidence>
<feature type="compositionally biased region" description="Polar residues" evidence="7">
    <location>
        <begin position="536"/>
        <end position="545"/>
    </location>
</feature>
<keyword evidence="3 6" id="KW-0547">Nucleotide-binding</keyword>
<dbReference type="PANTHER" id="PTHR24058">
    <property type="entry name" value="DUAL SPECIFICITY PROTEIN KINASE"/>
    <property type="match status" value="1"/>
</dbReference>
<feature type="compositionally biased region" description="Polar residues" evidence="7">
    <location>
        <begin position="1179"/>
        <end position="1193"/>
    </location>
</feature>
<evidence type="ECO:0000256" key="7">
    <source>
        <dbReference type="SAM" id="MobiDB-lite"/>
    </source>
</evidence>
<dbReference type="GO" id="GO:0004674">
    <property type="term" value="F:protein serine/threonine kinase activity"/>
    <property type="evidence" value="ECO:0007669"/>
    <property type="project" value="UniProtKB-KW"/>
</dbReference>
<feature type="compositionally biased region" description="Basic residues" evidence="7">
    <location>
        <begin position="1123"/>
        <end position="1136"/>
    </location>
</feature>
<feature type="region of interest" description="Disordered" evidence="7">
    <location>
        <begin position="644"/>
        <end position="896"/>
    </location>
</feature>
<feature type="compositionally biased region" description="Polar residues" evidence="7">
    <location>
        <begin position="980"/>
        <end position="994"/>
    </location>
</feature>
<keyword evidence="10" id="KW-1185">Reference proteome</keyword>
<dbReference type="InterPro" id="IPR050494">
    <property type="entry name" value="Ser_Thr_dual-spec_kinase"/>
</dbReference>
<evidence type="ECO:0000256" key="1">
    <source>
        <dbReference type="ARBA" id="ARBA00022527"/>
    </source>
</evidence>